<dbReference type="Proteomes" id="UP000014500">
    <property type="component" value="Unassembled WGS sequence"/>
</dbReference>
<organism evidence="1 2">
    <name type="scientific">Strigamia maritima</name>
    <name type="common">European centipede</name>
    <name type="synonym">Geophilus maritimus</name>
    <dbReference type="NCBI Taxonomy" id="126957"/>
    <lineage>
        <taxon>Eukaryota</taxon>
        <taxon>Metazoa</taxon>
        <taxon>Ecdysozoa</taxon>
        <taxon>Arthropoda</taxon>
        <taxon>Myriapoda</taxon>
        <taxon>Chilopoda</taxon>
        <taxon>Pleurostigmophora</taxon>
        <taxon>Geophilomorpha</taxon>
        <taxon>Linotaeniidae</taxon>
        <taxon>Strigamia</taxon>
    </lineage>
</organism>
<reference evidence="1" key="2">
    <citation type="submission" date="2015-02" db="UniProtKB">
        <authorList>
            <consortium name="EnsemblMetazoa"/>
        </authorList>
    </citation>
    <scope>IDENTIFICATION</scope>
</reference>
<name>T1JNK3_STRMM</name>
<evidence type="ECO:0000313" key="1">
    <source>
        <dbReference type="EnsemblMetazoa" id="SMAR015432-PA"/>
    </source>
</evidence>
<sequence length="76" mass="8885">MILDGICGQIGFTWKTNTNMPTFARDWPQPTCPGWISEAKGESEVRGNEIQNFVVIERKNKMTVYQSNERRFLRFD</sequence>
<evidence type="ECO:0000313" key="2">
    <source>
        <dbReference type="Proteomes" id="UP000014500"/>
    </source>
</evidence>
<dbReference type="EMBL" id="JH431581">
    <property type="status" value="NOT_ANNOTATED_CDS"/>
    <property type="molecule type" value="Genomic_DNA"/>
</dbReference>
<protein>
    <submittedName>
        <fullName evidence="1">Uncharacterized protein</fullName>
    </submittedName>
</protein>
<dbReference type="HOGENOM" id="CLU_2657594_0_0_1"/>
<proteinExistence type="predicted"/>
<reference evidence="2" key="1">
    <citation type="submission" date="2011-05" db="EMBL/GenBank/DDBJ databases">
        <authorList>
            <person name="Richards S.R."/>
            <person name="Qu J."/>
            <person name="Jiang H."/>
            <person name="Jhangiani S.N."/>
            <person name="Agravi P."/>
            <person name="Goodspeed R."/>
            <person name="Gross S."/>
            <person name="Mandapat C."/>
            <person name="Jackson L."/>
            <person name="Mathew T."/>
            <person name="Pu L."/>
            <person name="Thornton R."/>
            <person name="Saada N."/>
            <person name="Wilczek-Boney K.B."/>
            <person name="Lee S."/>
            <person name="Kovar C."/>
            <person name="Wu Y."/>
            <person name="Scherer S.E."/>
            <person name="Worley K.C."/>
            <person name="Muzny D.M."/>
            <person name="Gibbs R."/>
        </authorList>
    </citation>
    <scope>NUCLEOTIDE SEQUENCE</scope>
    <source>
        <strain evidence="2">Brora</strain>
    </source>
</reference>
<dbReference type="AlphaFoldDB" id="T1JNK3"/>
<dbReference type="EnsemblMetazoa" id="SMAR015432-RA">
    <property type="protein sequence ID" value="SMAR015432-PA"/>
    <property type="gene ID" value="SMAR015432"/>
</dbReference>
<keyword evidence="2" id="KW-1185">Reference proteome</keyword>
<accession>T1JNK3</accession>